<gene>
    <name evidence="8" type="ORF">NVI5450_0954</name>
</gene>
<accession>A0A1L0AN86</accession>
<dbReference type="GO" id="GO:0051603">
    <property type="term" value="P:proteolysis involved in protein catabolic process"/>
    <property type="evidence" value="ECO:0007669"/>
    <property type="project" value="TreeGrafter"/>
</dbReference>
<dbReference type="GO" id="GO:0004222">
    <property type="term" value="F:metalloendopeptidase activity"/>
    <property type="evidence" value="ECO:0007669"/>
    <property type="project" value="InterPro"/>
</dbReference>
<proteinExistence type="inferred from homology"/>
<dbReference type="PANTHER" id="PTHR22726:SF24">
    <property type="entry name" value="M48 FAMILY METALLOPEPTIDASE"/>
    <property type="match status" value="1"/>
</dbReference>
<dbReference type="GO" id="GO:0016020">
    <property type="term" value="C:membrane"/>
    <property type="evidence" value="ECO:0007669"/>
    <property type="project" value="TreeGrafter"/>
</dbReference>
<evidence type="ECO:0000256" key="4">
    <source>
        <dbReference type="ARBA" id="ARBA00022833"/>
    </source>
</evidence>
<evidence type="ECO:0000256" key="6">
    <source>
        <dbReference type="RuleBase" id="RU003983"/>
    </source>
</evidence>
<evidence type="ECO:0000313" key="9">
    <source>
        <dbReference type="Proteomes" id="UP000183794"/>
    </source>
</evidence>
<evidence type="ECO:0000256" key="5">
    <source>
        <dbReference type="ARBA" id="ARBA00023049"/>
    </source>
</evidence>
<keyword evidence="3 6" id="KW-0378">Hydrolase</keyword>
<keyword evidence="2" id="KW-0479">Metal-binding</keyword>
<dbReference type="RefSeq" id="WP_254796164.1">
    <property type="nucleotide sequence ID" value="NZ_FPLD01000035.1"/>
</dbReference>
<dbReference type="GO" id="GO:0046872">
    <property type="term" value="F:metal ion binding"/>
    <property type="evidence" value="ECO:0007669"/>
    <property type="project" value="UniProtKB-KW"/>
</dbReference>
<dbReference type="AlphaFoldDB" id="A0A1L0AN86"/>
<evidence type="ECO:0000256" key="3">
    <source>
        <dbReference type="ARBA" id="ARBA00022801"/>
    </source>
</evidence>
<dbReference type="Pfam" id="PF01435">
    <property type="entry name" value="Peptidase_M48"/>
    <property type="match status" value="1"/>
</dbReference>
<name>A0A1L0AN86_9GAMM</name>
<reference evidence="8 9" key="1">
    <citation type="submission" date="2016-11" db="EMBL/GenBank/DDBJ databases">
        <authorList>
            <person name="Jaros S."/>
            <person name="Januszkiewicz K."/>
            <person name="Wedrychowicz H."/>
        </authorList>
    </citation>
    <scope>NUCLEOTIDE SEQUENCE [LARGE SCALE GENOMIC DNA]</scope>
    <source>
        <strain evidence="8">NVI 5450</strain>
    </source>
</reference>
<evidence type="ECO:0000259" key="7">
    <source>
        <dbReference type="Pfam" id="PF01435"/>
    </source>
</evidence>
<keyword evidence="5 6" id="KW-0482">Metalloprotease</keyword>
<dbReference type="PANTHER" id="PTHR22726">
    <property type="entry name" value="METALLOENDOPEPTIDASE OMA1"/>
    <property type="match status" value="1"/>
</dbReference>
<evidence type="ECO:0000313" key="8">
    <source>
        <dbReference type="EMBL" id="SGY89136.1"/>
    </source>
</evidence>
<sequence>MTDYALQNQEYRETAMQALGLGLQYGVVLPYGRTQESEADVVGLELMAKAGFDPEESVTLWRNMAAASGGKQPPELLSTHPSHDTRIKALRKAIAKLPAEYRRPKELSCKY</sequence>
<evidence type="ECO:0000256" key="2">
    <source>
        <dbReference type="ARBA" id="ARBA00022723"/>
    </source>
</evidence>
<dbReference type="InterPro" id="IPR051156">
    <property type="entry name" value="Mito/Outer_Membr_Metalloprot"/>
</dbReference>
<dbReference type="CDD" id="cd07331">
    <property type="entry name" value="M48C_Oma1_like"/>
    <property type="match status" value="1"/>
</dbReference>
<keyword evidence="1 6" id="KW-0645">Protease</keyword>
<protein>
    <recommendedName>
        <fullName evidence="7">Peptidase M48 domain-containing protein</fullName>
    </recommendedName>
</protein>
<organism evidence="8 9">
    <name type="scientific">Moritella viscosa</name>
    <dbReference type="NCBI Taxonomy" id="80854"/>
    <lineage>
        <taxon>Bacteria</taxon>
        <taxon>Pseudomonadati</taxon>
        <taxon>Pseudomonadota</taxon>
        <taxon>Gammaproteobacteria</taxon>
        <taxon>Alteromonadales</taxon>
        <taxon>Moritellaceae</taxon>
        <taxon>Moritella</taxon>
    </lineage>
</organism>
<feature type="domain" description="Peptidase M48" evidence="7">
    <location>
        <begin position="15"/>
        <end position="93"/>
    </location>
</feature>
<dbReference type="EMBL" id="FPLD01000035">
    <property type="protein sequence ID" value="SGY89136.1"/>
    <property type="molecule type" value="Genomic_DNA"/>
</dbReference>
<evidence type="ECO:0000256" key="1">
    <source>
        <dbReference type="ARBA" id="ARBA00022670"/>
    </source>
</evidence>
<comment type="similarity">
    <text evidence="6">Belongs to the peptidase M48 family.</text>
</comment>
<dbReference type="InterPro" id="IPR001915">
    <property type="entry name" value="Peptidase_M48"/>
</dbReference>
<comment type="cofactor">
    <cofactor evidence="6">
        <name>Zn(2+)</name>
        <dbReference type="ChEBI" id="CHEBI:29105"/>
    </cofactor>
    <text evidence="6">Binds 1 zinc ion per subunit.</text>
</comment>
<dbReference type="Proteomes" id="UP000183794">
    <property type="component" value="Unassembled WGS sequence"/>
</dbReference>
<keyword evidence="4 6" id="KW-0862">Zinc</keyword>